<keyword evidence="4" id="KW-1185">Reference proteome</keyword>
<dbReference type="Proteomes" id="UP000269374">
    <property type="component" value="Chromosome"/>
</dbReference>
<accession>A0A387BG40</accession>
<feature type="domain" description="CsbD-like" evidence="2">
    <location>
        <begin position="5"/>
        <end position="56"/>
    </location>
</feature>
<dbReference type="InterPro" id="IPR036629">
    <property type="entry name" value="YjbJ_sf"/>
</dbReference>
<evidence type="ECO:0000259" key="2">
    <source>
        <dbReference type="Pfam" id="PF05532"/>
    </source>
</evidence>
<name>A0A387BG40_9LACT</name>
<dbReference type="Gene3D" id="1.10.1470.10">
    <property type="entry name" value="YjbJ"/>
    <property type="match status" value="1"/>
</dbReference>
<dbReference type="Pfam" id="PF05532">
    <property type="entry name" value="CsbD"/>
    <property type="match status" value="1"/>
</dbReference>
<evidence type="ECO:0000313" key="3">
    <source>
        <dbReference type="EMBL" id="AYG00106.1"/>
    </source>
</evidence>
<dbReference type="SUPFAM" id="SSF69047">
    <property type="entry name" value="Hypothetical protein YjbJ"/>
    <property type="match status" value="1"/>
</dbReference>
<sequence length="79" mass="8435">MTLNDKLDAAKDKTSGKIKEVAGKVTGDEKLEAKGKGEGLLGKAKEELGTLKDKASELADDVAEKFNDVVDSVKDKKDK</sequence>
<dbReference type="AlphaFoldDB" id="A0A387BG40"/>
<dbReference type="InterPro" id="IPR008462">
    <property type="entry name" value="CsbD"/>
</dbReference>
<protein>
    <submittedName>
        <fullName evidence="3">CsbD family protein</fullName>
    </submittedName>
</protein>
<evidence type="ECO:0000256" key="1">
    <source>
        <dbReference type="ARBA" id="ARBA00009129"/>
    </source>
</evidence>
<reference evidence="3 4" key="1">
    <citation type="submission" date="2018-09" db="EMBL/GenBank/DDBJ databases">
        <title>Genome sequencing of strain 1JSPR-7.</title>
        <authorList>
            <person name="Heo J."/>
            <person name="Kim S.-J."/>
            <person name="Kwon S.-W."/>
        </authorList>
    </citation>
    <scope>NUCLEOTIDE SEQUENCE [LARGE SCALE GENOMIC DNA]</scope>
    <source>
        <strain evidence="3 4">1JSPR-7</strain>
    </source>
</reference>
<dbReference type="EMBL" id="CP032627">
    <property type="protein sequence ID" value="AYG00106.1"/>
    <property type="molecule type" value="Genomic_DNA"/>
</dbReference>
<dbReference type="RefSeq" id="WP_120771494.1">
    <property type="nucleotide sequence ID" value="NZ_CP032627.1"/>
</dbReference>
<proteinExistence type="inferred from homology"/>
<dbReference type="KEGG" id="lact:D7I46_02785"/>
<organism evidence="3 4">
    <name type="scientific">Lactococcus allomyrinae</name>
    <dbReference type="NCBI Taxonomy" id="2419773"/>
    <lineage>
        <taxon>Bacteria</taxon>
        <taxon>Bacillati</taxon>
        <taxon>Bacillota</taxon>
        <taxon>Bacilli</taxon>
        <taxon>Lactobacillales</taxon>
        <taxon>Streptococcaceae</taxon>
        <taxon>Lactococcus</taxon>
    </lineage>
</organism>
<evidence type="ECO:0000313" key="4">
    <source>
        <dbReference type="Proteomes" id="UP000269374"/>
    </source>
</evidence>
<comment type="similarity">
    <text evidence="1">Belongs to the UPF0337 (CsbD) family.</text>
</comment>
<gene>
    <name evidence="3" type="ORF">D7I46_02785</name>
</gene>